<reference evidence="5" key="1">
    <citation type="submission" date="2020-06" db="EMBL/GenBank/DDBJ databases">
        <authorList>
            <person name="Li T."/>
            <person name="Hu X."/>
            <person name="Zhang T."/>
            <person name="Song X."/>
            <person name="Zhang H."/>
            <person name="Dai N."/>
            <person name="Sheng W."/>
            <person name="Hou X."/>
            <person name="Wei L."/>
        </authorList>
    </citation>
    <scope>NUCLEOTIDE SEQUENCE</scope>
    <source>
        <strain evidence="5">3651</strain>
        <tissue evidence="5">Leaf</tissue>
    </source>
</reference>
<reference evidence="5" key="2">
    <citation type="journal article" date="2024" name="Plant">
        <title>Genomic evolution and insights into agronomic trait innovations of Sesamum species.</title>
        <authorList>
            <person name="Miao H."/>
            <person name="Wang L."/>
            <person name="Qu L."/>
            <person name="Liu H."/>
            <person name="Sun Y."/>
            <person name="Le M."/>
            <person name="Wang Q."/>
            <person name="Wei S."/>
            <person name="Zheng Y."/>
            <person name="Lin W."/>
            <person name="Duan Y."/>
            <person name="Cao H."/>
            <person name="Xiong S."/>
            <person name="Wang X."/>
            <person name="Wei L."/>
            <person name="Li C."/>
            <person name="Ma Q."/>
            <person name="Ju M."/>
            <person name="Zhao R."/>
            <person name="Li G."/>
            <person name="Mu C."/>
            <person name="Tian Q."/>
            <person name="Mei H."/>
            <person name="Zhang T."/>
            <person name="Gao T."/>
            <person name="Zhang H."/>
        </authorList>
    </citation>
    <scope>NUCLEOTIDE SEQUENCE</scope>
    <source>
        <strain evidence="5">3651</strain>
    </source>
</reference>
<feature type="domain" description="Non-haem dioxygenase N-terminal" evidence="4">
    <location>
        <begin position="9"/>
        <end position="63"/>
    </location>
</feature>
<organism evidence="5 6">
    <name type="scientific">Sesamum alatum</name>
    <dbReference type="NCBI Taxonomy" id="300844"/>
    <lineage>
        <taxon>Eukaryota</taxon>
        <taxon>Viridiplantae</taxon>
        <taxon>Streptophyta</taxon>
        <taxon>Embryophyta</taxon>
        <taxon>Tracheophyta</taxon>
        <taxon>Spermatophyta</taxon>
        <taxon>Magnoliopsida</taxon>
        <taxon>eudicotyledons</taxon>
        <taxon>Gunneridae</taxon>
        <taxon>Pentapetalae</taxon>
        <taxon>asterids</taxon>
        <taxon>lamiids</taxon>
        <taxon>Lamiales</taxon>
        <taxon>Pedaliaceae</taxon>
        <taxon>Sesamum</taxon>
    </lineage>
</organism>
<dbReference type="PANTHER" id="PTHR47990">
    <property type="entry name" value="2-OXOGLUTARATE (2OG) AND FE(II)-DEPENDENT OXYGENASE SUPERFAMILY PROTEIN-RELATED"/>
    <property type="match status" value="1"/>
</dbReference>
<dbReference type="Pfam" id="PF14226">
    <property type="entry name" value="DIOX_N"/>
    <property type="match status" value="1"/>
</dbReference>
<dbReference type="Gene3D" id="2.60.120.330">
    <property type="entry name" value="B-lactam Antibiotic, Isopenicillin N Synthase, Chain"/>
    <property type="match status" value="2"/>
</dbReference>
<dbReference type="InterPro" id="IPR044861">
    <property type="entry name" value="IPNS-like_FE2OG_OXY"/>
</dbReference>
<dbReference type="InterPro" id="IPR050231">
    <property type="entry name" value="Iron_ascorbate_oxido_reductase"/>
</dbReference>
<evidence type="ECO:0000259" key="4">
    <source>
        <dbReference type="Pfam" id="PF14226"/>
    </source>
</evidence>
<dbReference type="Pfam" id="PF03171">
    <property type="entry name" value="2OG-FeII_Oxy"/>
    <property type="match status" value="1"/>
</dbReference>
<accession>A0AAE1YX17</accession>
<protein>
    <submittedName>
        <fullName evidence="5">Feruloyl CoA ortho-hydroxylase F6H1-1</fullName>
    </submittedName>
</protein>
<dbReference type="GO" id="GO:0016706">
    <property type="term" value="F:2-oxoglutarate-dependent dioxygenase activity"/>
    <property type="evidence" value="ECO:0007669"/>
    <property type="project" value="UniProtKB-ARBA"/>
</dbReference>
<proteinExistence type="predicted"/>
<comment type="caution">
    <text evidence="5">The sequence shown here is derived from an EMBL/GenBank/DDBJ whole genome shotgun (WGS) entry which is preliminary data.</text>
</comment>
<keyword evidence="6" id="KW-1185">Reference proteome</keyword>
<dbReference type="GO" id="GO:0046872">
    <property type="term" value="F:metal ion binding"/>
    <property type="evidence" value="ECO:0007669"/>
    <property type="project" value="UniProtKB-KW"/>
</dbReference>
<dbReference type="EMBL" id="JACGWO010000001">
    <property type="protein sequence ID" value="KAK4437832.1"/>
    <property type="molecule type" value="Genomic_DNA"/>
</dbReference>
<evidence type="ECO:0000259" key="3">
    <source>
        <dbReference type="Pfam" id="PF03171"/>
    </source>
</evidence>
<evidence type="ECO:0000313" key="6">
    <source>
        <dbReference type="Proteomes" id="UP001293254"/>
    </source>
</evidence>
<dbReference type="AlphaFoldDB" id="A0AAE1YX17"/>
<gene>
    <name evidence="5" type="ORF">Salat_0117200</name>
</gene>
<dbReference type="InterPro" id="IPR027443">
    <property type="entry name" value="IPNS-like_sf"/>
</dbReference>
<sequence length="200" mass="22642">MLRSRWHSPLIDLSPLNSPESGADALARLVAEIGDACKKWGFFQVINHGVPSHVRERIELASKSSLLCRRGEEEDELYALNYYPPCACLLKLALGLGRQRTSGAMTILAQDDVEGLKVKRKSDGEWIFRQNLLLMLTLLTVGDLIQVWSNDKYESVEHRVTAILRRRFSIPFFIKSFPFRVVEPLAELVDDTNSCKVQGI</sequence>
<evidence type="ECO:0000256" key="1">
    <source>
        <dbReference type="ARBA" id="ARBA00022723"/>
    </source>
</evidence>
<dbReference type="Proteomes" id="UP001293254">
    <property type="component" value="Unassembled WGS sequence"/>
</dbReference>
<dbReference type="InterPro" id="IPR026992">
    <property type="entry name" value="DIOX_N"/>
</dbReference>
<keyword evidence="1" id="KW-0479">Metal-binding</keyword>
<evidence type="ECO:0000313" key="5">
    <source>
        <dbReference type="EMBL" id="KAK4437832.1"/>
    </source>
</evidence>
<name>A0AAE1YX17_9LAMI</name>
<keyword evidence="2" id="KW-0408">Iron</keyword>
<feature type="domain" description="Isopenicillin N synthase-like Fe(2+) 2OG dioxygenase" evidence="3">
    <location>
        <begin position="75"/>
        <end position="175"/>
    </location>
</feature>
<dbReference type="SUPFAM" id="SSF51197">
    <property type="entry name" value="Clavaminate synthase-like"/>
    <property type="match status" value="1"/>
</dbReference>
<evidence type="ECO:0000256" key="2">
    <source>
        <dbReference type="ARBA" id="ARBA00023004"/>
    </source>
</evidence>